<dbReference type="SUPFAM" id="SSF54171">
    <property type="entry name" value="DNA-binding domain"/>
    <property type="match status" value="1"/>
</dbReference>
<dbReference type="InterPro" id="IPR051032">
    <property type="entry name" value="AP2/ERF_TF_ERF_subfamily"/>
</dbReference>
<evidence type="ECO:0000256" key="2">
    <source>
        <dbReference type="ARBA" id="ARBA00023015"/>
    </source>
</evidence>
<keyword evidence="3" id="KW-0238">DNA-binding</keyword>
<dbReference type="FunCoup" id="A0A1U7ZE66">
    <property type="interactions" value="19"/>
</dbReference>
<dbReference type="InterPro" id="IPR001471">
    <property type="entry name" value="AP2/ERF_dom"/>
</dbReference>
<dbReference type="GO" id="GO:0003677">
    <property type="term" value="F:DNA binding"/>
    <property type="evidence" value="ECO:0007669"/>
    <property type="project" value="UniProtKB-KW"/>
</dbReference>
<evidence type="ECO:0000256" key="4">
    <source>
        <dbReference type="ARBA" id="ARBA00023159"/>
    </source>
</evidence>
<dbReference type="PANTHER" id="PTHR31985">
    <property type="entry name" value="ETHYLENE-RESPONSIVE TRANSCRIPTION FACTOR ERF042-RELATED"/>
    <property type="match status" value="1"/>
</dbReference>
<evidence type="ECO:0000256" key="7">
    <source>
        <dbReference type="ARBA" id="ARBA00024343"/>
    </source>
</evidence>
<dbReference type="STRING" id="4432.A0A1U7ZE66"/>
<dbReference type="RefSeq" id="XP_010245720.1">
    <property type="nucleotide sequence ID" value="XM_010247418.2"/>
</dbReference>
<dbReference type="InterPro" id="IPR036955">
    <property type="entry name" value="AP2/ERF_dom_sf"/>
</dbReference>
<comment type="subcellular location">
    <subcellularLocation>
        <location evidence="1">Nucleus</location>
    </subcellularLocation>
</comment>
<dbReference type="eggNOG" id="ENOG502RXZK">
    <property type="taxonomic scope" value="Eukaryota"/>
</dbReference>
<evidence type="ECO:0000313" key="10">
    <source>
        <dbReference type="RefSeq" id="XP_010245720.1"/>
    </source>
</evidence>
<gene>
    <name evidence="10" type="primary">LOC104589184</name>
</gene>
<dbReference type="GO" id="GO:0005634">
    <property type="term" value="C:nucleus"/>
    <property type="evidence" value="ECO:0007669"/>
    <property type="project" value="UniProtKB-SubCell"/>
</dbReference>
<protein>
    <submittedName>
        <fullName evidence="10">Ethylene-responsive transcription factor ERF021</fullName>
    </submittedName>
</protein>
<dbReference type="Pfam" id="PF00847">
    <property type="entry name" value="AP2"/>
    <property type="match status" value="1"/>
</dbReference>
<evidence type="ECO:0000256" key="3">
    <source>
        <dbReference type="ARBA" id="ARBA00023125"/>
    </source>
</evidence>
<proteinExistence type="inferred from homology"/>
<dbReference type="PRINTS" id="PR00367">
    <property type="entry name" value="ETHRSPELEMNT"/>
</dbReference>
<dbReference type="GeneID" id="104589184"/>
<dbReference type="Proteomes" id="UP000189703">
    <property type="component" value="Unplaced"/>
</dbReference>
<dbReference type="OMA" id="MNAWETY"/>
<evidence type="ECO:0000313" key="9">
    <source>
        <dbReference type="Proteomes" id="UP000189703"/>
    </source>
</evidence>
<organism evidence="9 10">
    <name type="scientific">Nelumbo nucifera</name>
    <name type="common">Sacred lotus</name>
    <dbReference type="NCBI Taxonomy" id="4432"/>
    <lineage>
        <taxon>Eukaryota</taxon>
        <taxon>Viridiplantae</taxon>
        <taxon>Streptophyta</taxon>
        <taxon>Embryophyta</taxon>
        <taxon>Tracheophyta</taxon>
        <taxon>Spermatophyta</taxon>
        <taxon>Magnoliopsida</taxon>
        <taxon>Proteales</taxon>
        <taxon>Nelumbonaceae</taxon>
        <taxon>Nelumbo</taxon>
    </lineage>
</organism>
<dbReference type="GO" id="GO:0003700">
    <property type="term" value="F:DNA-binding transcription factor activity"/>
    <property type="evidence" value="ECO:0007669"/>
    <property type="project" value="InterPro"/>
</dbReference>
<keyword evidence="2" id="KW-0805">Transcription regulation</keyword>
<dbReference type="CDD" id="cd00018">
    <property type="entry name" value="AP2"/>
    <property type="match status" value="1"/>
</dbReference>
<dbReference type="AlphaFoldDB" id="A0A1U7ZE66"/>
<reference evidence="10" key="1">
    <citation type="submission" date="2025-08" db="UniProtKB">
        <authorList>
            <consortium name="RefSeq"/>
        </authorList>
    </citation>
    <scope>IDENTIFICATION</scope>
</reference>
<keyword evidence="4" id="KW-0010">Activator</keyword>
<dbReference type="InterPro" id="IPR016177">
    <property type="entry name" value="DNA-bd_dom_sf"/>
</dbReference>
<evidence type="ECO:0000256" key="1">
    <source>
        <dbReference type="ARBA" id="ARBA00004123"/>
    </source>
</evidence>
<dbReference type="SMART" id="SM00380">
    <property type="entry name" value="AP2"/>
    <property type="match status" value="1"/>
</dbReference>
<dbReference type="Gene3D" id="3.30.730.10">
    <property type="entry name" value="AP2/ERF domain"/>
    <property type="match status" value="1"/>
</dbReference>
<dbReference type="KEGG" id="nnu:104589184"/>
<accession>A0A1U7ZE66</accession>
<feature type="domain" description="AP2/ERF" evidence="8">
    <location>
        <begin position="67"/>
        <end position="124"/>
    </location>
</feature>
<keyword evidence="6" id="KW-0539">Nucleus</keyword>
<dbReference type="OrthoDB" id="688329at2759"/>
<dbReference type="InParanoid" id="A0A1U7ZE66"/>
<evidence type="ECO:0000259" key="8">
    <source>
        <dbReference type="PROSITE" id="PS51032"/>
    </source>
</evidence>
<name>A0A1U7ZE66_NELNU</name>
<dbReference type="FunFam" id="3.30.730.10:FF:000001">
    <property type="entry name" value="Ethylene-responsive transcription factor 2"/>
    <property type="match status" value="1"/>
</dbReference>
<keyword evidence="9" id="KW-1185">Reference proteome</keyword>
<evidence type="ECO:0000256" key="6">
    <source>
        <dbReference type="ARBA" id="ARBA00023242"/>
    </source>
</evidence>
<evidence type="ECO:0000256" key="5">
    <source>
        <dbReference type="ARBA" id="ARBA00023163"/>
    </source>
</evidence>
<dbReference type="PANTHER" id="PTHR31985:SF111">
    <property type="entry name" value="ETHYLENE-RESPONSIVE TRANSCRIPTION FACTOR ERF021"/>
    <property type="match status" value="1"/>
</dbReference>
<keyword evidence="5" id="KW-0804">Transcription</keyword>
<sequence>MLLLGSSLRLIIKSHVDTHQHRSLAYIYSMHDSHSSLSERLPGISKSTGELLSWGFMEQSVAESGGNYRGVRRRKWGKWVSEIREPGKKTRIWLGSFETPEMAATAYDVAALQLRGRSARLNFPELAGRLPRPVSSNADDIRSAAHEAASLLKGHPTGSFEVGSSGSSSYSVPTTVGLSQSQIQAINESPLDSPKMWTELAEALLVEPPTVVYRDTEMSYWGDEMQSDFLWTP</sequence>
<comment type="similarity">
    <text evidence="7">Belongs to the AP2/ERF transcription factor family. ERF subfamily.</text>
</comment>
<dbReference type="PROSITE" id="PS51032">
    <property type="entry name" value="AP2_ERF"/>
    <property type="match status" value="1"/>
</dbReference>